<dbReference type="GO" id="GO:0010494">
    <property type="term" value="C:cytoplasmic stress granule"/>
    <property type="evidence" value="ECO:0007669"/>
    <property type="project" value="UniProtKB-SubCell"/>
</dbReference>
<evidence type="ECO:0000256" key="9">
    <source>
        <dbReference type="SAM" id="MobiDB-lite"/>
    </source>
</evidence>
<dbReference type="GO" id="GO:0016607">
    <property type="term" value="C:nuclear speck"/>
    <property type="evidence" value="ECO:0007669"/>
    <property type="project" value="UniProtKB-SubCell"/>
</dbReference>
<dbReference type="PANTHER" id="PTHR12299">
    <property type="entry name" value="HYALURONIC ACID-BINDING PROTEIN 4"/>
    <property type="match status" value="1"/>
</dbReference>
<evidence type="ECO:0000256" key="1">
    <source>
        <dbReference type="ARBA" id="ARBA00004210"/>
    </source>
</evidence>
<feature type="region of interest" description="Disordered" evidence="9">
    <location>
        <begin position="312"/>
        <end position="347"/>
    </location>
</feature>
<comment type="subcellular location">
    <subcellularLocation>
        <location evidence="1">Cytoplasm</location>
        <location evidence="1">Stress granule</location>
    </subcellularLocation>
    <subcellularLocation>
        <location evidence="2">Nucleus speckle</location>
    </subcellularLocation>
    <subcellularLocation>
        <location evidence="3">Nucleus</location>
        <location evidence="3">Cajal body</location>
    </subcellularLocation>
    <subcellularLocation>
        <location evidence="4">Nucleus</location>
        <location evidence="4">Nucleolus</location>
    </subcellularLocation>
</comment>
<dbReference type="InterPro" id="IPR006861">
    <property type="entry name" value="HABP4_PAIRBP1-bd"/>
</dbReference>
<gene>
    <name evidence="11" type="primary">HABP4</name>
</gene>
<evidence type="ECO:0000313" key="11">
    <source>
        <dbReference type="Ensembl" id="ENSNPEP00000009444.1"/>
    </source>
</evidence>
<reference evidence="11" key="1">
    <citation type="submission" date="2025-08" db="UniProtKB">
        <authorList>
            <consortium name="Ensembl"/>
        </authorList>
    </citation>
    <scope>IDENTIFICATION</scope>
</reference>
<dbReference type="Pfam" id="PF04774">
    <property type="entry name" value="HABP4_PAI-RBP1"/>
    <property type="match status" value="1"/>
</dbReference>
<dbReference type="GO" id="GO:0015030">
    <property type="term" value="C:Cajal body"/>
    <property type="evidence" value="ECO:0007669"/>
    <property type="project" value="UniProtKB-SubCell"/>
</dbReference>
<feature type="compositionally biased region" description="Basic and acidic residues" evidence="9">
    <location>
        <begin position="38"/>
        <end position="56"/>
    </location>
</feature>
<dbReference type="SMART" id="SM01233">
    <property type="entry name" value="HABP4_PAI-RBP1"/>
    <property type="match status" value="1"/>
</dbReference>
<proteinExistence type="inferred from homology"/>
<feature type="compositionally biased region" description="Basic and acidic residues" evidence="9">
    <location>
        <begin position="185"/>
        <end position="206"/>
    </location>
</feature>
<evidence type="ECO:0000259" key="10">
    <source>
        <dbReference type="SMART" id="SM01233"/>
    </source>
</evidence>
<dbReference type="InterPro" id="IPR032381">
    <property type="entry name" value="IHABP4_N"/>
</dbReference>
<evidence type="ECO:0000256" key="3">
    <source>
        <dbReference type="ARBA" id="ARBA00004408"/>
    </source>
</evidence>
<dbReference type="PANTHER" id="PTHR12299:SF30">
    <property type="entry name" value="INTRACELLULAR HYALURONAN-BINDING PROTEIN 4"/>
    <property type="match status" value="1"/>
</dbReference>
<dbReference type="GO" id="GO:0045948">
    <property type="term" value="P:positive regulation of translational initiation"/>
    <property type="evidence" value="ECO:0007669"/>
    <property type="project" value="TreeGrafter"/>
</dbReference>
<feature type="compositionally biased region" description="Pro residues" evidence="9">
    <location>
        <begin position="84"/>
        <end position="95"/>
    </location>
</feature>
<keyword evidence="7" id="KW-0539">Nucleus</keyword>
<feature type="compositionally biased region" description="Low complexity" evidence="9">
    <location>
        <begin position="57"/>
        <end position="70"/>
    </location>
</feature>
<evidence type="ECO:0000256" key="6">
    <source>
        <dbReference type="ARBA" id="ARBA00022845"/>
    </source>
</evidence>
<keyword evidence="6" id="KW-0810">Translation regulation</keyword>
<dbReference type="InterPro" id="IPR039764">
    <property type="entry name" value="HABP4/SERBP1-like"/>
</dbReference>
<feature type="compositionally biased region" description="Basic and acidic residues" evidence="9">
    <location>
        <begin position="113"/>
        <end position="136"/>
    </location>
</feature>
<evidence type="ECO:0000256" key="4">
    <source>
        <dbReference type="ARBA" id="ARBA00004604"/>
    </source>
</evidence>
<name>A0A8C6Z738_NOTPE</name>
<keyword evidence="12" id="KW-1185">Reference proteome</keyword>
<protein>
    <submittedName>
        <fullName evidence="11">Hyaluronan binding protein 4</fullName>
    </submittedName>
</protein>
<feature type="domain" description="Hyaluronan/mRNA-binding protein" evidence="10">
    <location>
        <begin position="191"/>
        <end position="272"/>
    </location>
</feature>
<evidence type="ECO:0000256" key="7">
    <source>
        <dbReference type="ARBA" id="ARBA00023242"/>
    </source>
</evidence>
<sequence length="367" mass="41387">MMKGAVGSPVAAVMQESFGCAVANRFYQLLDDESDPFDILREAERHQQQRKKREEAAAAARRAAPSGRAGVPRRESQKERKLPESPPAPAAPPQPGQRRAPKRGEQQGWTDNRGTEIKQDKSEWRPSFREYRSYETERQYENLTRNLLFRPSERFDRERPIRGRGGGRGGMRGRGRGGGINRSFDGFDNRGKREFDRQSGSDKTEMEQTAPTEDTAETAEHPGASEGETLNKVAEGEPMEEVVQEMTLDEWKNLQQQSRPKPEFNIRKPESTVPSKAVVIHKSKYSDDLQKEDFEEDSHVFRRPVNDITSQLDINFGNLPRPGRGSRGARGGRGRGRRVEETGPRPEVVVQIVAPNPDDPEDFPALA</sequence>
<accession>A0A8C6Z738</accession>
<feature type="region of interest" description="Disordered" evidence="9">
    <location>
        <begin position="252"/>
        <end position="272"/>
    </location>
</feature>
<feature type="region of interest" description="Disordered" evidence="9">
    <location>
        <begin position="38"/>
        <end position="136"/>
    </location>
</feature>
<evidence type="ECO:0000256" key="2">
    <source>
        <dbReference type="ARBA" id="ARBA00004324"/>
    </source>
</evidence>
<feature type="compositionally biased region" description="Basic and acidic residues" evidence="9">
    <location>
        <begin position="72"/>
        <end position="83"/>
    </location>
</feature>
<dbReference type="GO" id="GO:0033120">
    <property type="term" value="P:positive regulation of RNA splicing"/>
    <property type="evidence" value="ECO:0007669"/>
    <property type="project" value="TreeGrafter"/>
</dbReference>
<evidence type="ECO:0000313" key="12">
    <source>
        <dbReference type="Proteomes" id="UP000694420"/>
    </source>
</evidence>
<organism evidence="11 12">
    <name type="scientific">Nothoprocta perdicaria</name>
    <name type="common">Chilean tinamou</name>
    <name type="synonym">Crypturus perdicarius</name>
    <dbReference type="NCBI Taxonomy" id="30464"/>
    <lineage>
        <taxon>Eukaryota</taxon>
        <taxon>Metazoa</taxon>
        <taxon>Chordata</taxon>
        <taxon>Craniata</taxon>
        <taxon>Vertebrata</taxon>
        <taxon>Euteleostomi</taxon>
        <taxon>Archelosauria</taxon>
        <taxon>Archosauria</taxon>
        <taxon>Dinosauria</taxon>
        <taxon>Saurischia</taxon>
        <taxon>Theropoda</taxon>
        <taxon>Coelurosauria</taxon>
        <taxon>Aves</taxon>
        <taxon>Palaeognathae</taxon>
        <taxon>Tinamiformes</taxon>
        <taxon>Tinamidae</taxon>
        <taxon>Nothoprocta</taxon>
    </lineage>
</organism>
<dbReference type="AlphaFoldDB" id="A0A8C6Z738"/>
<reference evidence="11" key="2">
    <citation type="submission" date="2025-09" db="UniProtKB">
        <authorList>
            <consortium name="Ensembl"/>
        </authorList>
    </citation>
    <scope>IDENTIFICATION</scope>
</reference>
<dbReference type="GO" id="GO:0005730">
    <property type="term" value="C:nucleolus"/>
    <property type="evidence" value="ECO:0007669"/>
    <property type="project" value="UniProtKB-SubCell"/>
</dbReference>
<keyword evidence="5" id="KW-0963">Cytoplasm</keyword>
<dbReference type="GO" id="GO:0003723">
    <property type="term" value="F:RNA binding"/>
    <property type="evidence" value="ECO:0007669"/>
    <property type="project" value="InterPro"/>
</dbReference>
<feature type="compositionally biased region" description="Basic and acidic residues" evidence="9">
    <location>
        <begin position="260"/>
        <end position="270"/>
    </location>
</feature>
<feature type="region of interest" description="Disordered" evidence="9">
    <location>
        <begin position="151"/>
        <end position="239"/>
    </location>
</feature>
<dbReference type="Proteomes" id="UP000694420">
    <property type="component" value="Unplaced"/>
</dbReference>
<evidence type="ECO:0000256" key="8">
    <source>
        <dbReference type="ARBA" id="ARBA00035118"/>
    </source>
</evidence>
<dbReference type="Pfam" id="PF16174">
    <property type="entry name" value="IHABP4_N"/>
    <property type="match status" value="1"/>
</dbReference>
<dbReference type="Ensembl" id="ENSNPET00000009677.1">
    <property type="protein sequence ID" value="ENSNPEP00000009444.1"/>
    <property type="gene ID" value="ENSNPEG00000007081.1"/>
</dbReference>
<comment type="similarity">
    <text evidence="8">Belongs to the SERBP1-HABP4 family.</text>
</comment>
<evidence type="ECO:0000256" key="5">
    <source>
        <dbReference type="ARBA" id="ARBA00022490"/>
    </source>
</evidence>
<feature type="compositionally biased region" description="Gly residues" evidence="9">
    <location>
        <begin position="163"/>
        <end position="180"/>
    </location>
</feature>
<feature type="compositionally biased region" description="Basic and acidic residues" evidence="9">
    <location>
        <begin position="151"/>
        <end position="161"/>
    </location>
</feature>